<accession>E3M1M8</accession>
<evidence type="ECO:0000256" key="1">
    <source>
        <dbReference type="PROSITE-ProRule" id="PRU00023"/>
    </source>
</evidence>
<feature type="signal peptide" evidence="3">
    <location>
        <begin position="1"/>
        <end position="19"/>
    </location>
</feature>
<dbReference type="InterPro" id="IPR002110">
    <property type="entry name" value="Ankyrin_rpt"/>
</dbReference>
<dbReference type="eggNOG" id="KOG4177">
    <property type="taxonomic scope" value="Eukaryota"/>
</dbReference>
<dbReference type="KEGG" id="crq:GCK72_006933"/>
<dbReference type="STRING" id="31234.E3M1M8"/>
<dbReference type="SMART" id="SM00292">
    <property type="entry name" value="BRCT"/>
    <property type="match status" value="1"/>
</dbReference>
<keyword evidence="2" id="KW-1133">Transmembrane helix</keyword>
<dbReference type="Gene3D" id="3.40.50.10190">
    <property type="entry name" value="BRCT domain"/>
    <property type="match status" value="1"/>
</dbReference>
<name>E3M1M8_CAERE</name>
<dbReference type="PROSITE" id="PS50297">
    <property type="entry name" value="ANK_REP_REGION"/>
    <property type="match status" value="1"/>
</dbReference>
<dbReference type="OrthoDB" id="5830563at2759"/>
<evidence type="ECO:0000256" key="2">
    <source>
        <dbReference type="SAM" id="Phobius"/>
    </source>
</evidence>
<dbReference type="PROSITE" id="PS50088">
    <property type="entry name" value="ANK_REPEAT"/>
    <property type="match status" value="1"/>
</dbReference>
<dbReference type="SUPFAM" id="SSF52113">
    <property type="entry name" value="BRCT domain"/>
    <property type="match status" value="1"/>
</dbReference>
<dbReference type="PANTHER" id="PTHR22956:SF14">
    <property type="entry name" value="BRCT DOMAIN-CONTAINING PROTEIN"/>
    <property type="match status" value="1"/>
</dbReference>
<dbReference type="AlphaFoldDB" id="E3M1M8"/>
<dbReference type="OMA" id="MEPEIAM"/>
<feature type="chain" id="PRO_5003174975" description="BRCT domain-containing protein" evidence="3">
    <location>
        <begin position="20"/>
        <end position="1213"/>
    </location>
</feature>
<proteinExistence type="predicted"/>
<reference evidence="5" key="1">
    <citation type="submission" date="2007-07" db="EMBL/GenBank/DDBJ databases">
        <title>PCAP assembly of the Caenorhabditis remanei genome.</title>
        <authorList>
            <consortium name="The Caenorhabditis remanei Sequencing Consortium"/>
            <person name="Wilson R.K."/>
        </authorList>
    </citation>
    <scope>NUCLEOTIDE SEQUENCE [LARGE SCALE GENOMIC DNA]</scope>
    <source>
        <strain evidence="5">PB4641</strain>
    </source>
</reference>
<evidence type="ECO:0000256" key="3">
    <source>
        <dbReference type="SAM" id="SignalP"/>
    </source>
</evidence>
<keyword evidence="3" id="KW-0732">Signal</keyword>
<dbReference type="InterPro" id="IPR053345">
    <property type="entry name" value="Ankyrin_repeat-containing"/>
</dbReference>
<sequence length="1213" mass="138020">MIVLFVIIGLLSAPAFSNGSSKEPSDLQLIAEDFQILARVTNAIALQADAVRGQLNARDAIAEFLSIEKHDLDGIIGFDPQPFIPYLQKVEEDIKNFENSDKTWMEKIKNFENVSTEFEAWKNTDVNLSAPTSLPGDFLASLQTLIESDEAKDTSCKTTVLSPLVSFLKLGEKSEYSDDDEFLATGALTLIKNQPDAYVNCIKLIIKVQNSLNASLVFQHYEDYLRIKKVISNVPTVLEEMKSEITNHKAGLATSSFMWNSVTGNTSGKPMSEQISRALDAHILHSKRLDPPLAGLTVAFFRAADLLKVSDDLNSPWFEKHIARGASVQNLTHALEPFNQVAKDIQLLDKPWKEFNRLDDEHRTKYKKVVAHLKYLEGYTLESLRSFAELADSVNSSFHNCVQKRNSTFMNIYQKFQEQQNVTGELMRNFKDFQEKAGKFVTGHLVRSDDQAIESYHCFNKLQIDTEPNKNNMIALITKMKKDFSECLEQNGNKTDMLQVFISFESVRNNMEEQYSLIKKFNNDKGEAKVKLTEVLNASGVEASLKCLRDGPYKLEKFDDLKDVNTFLRTLNDIPRPIEDVKATIEYLQTISKIKNGLENVEKEIKSVGSRQKRATAQSEPVDNPVLALNGSRLVAENMAVCALSLWDLVMIRENRNELLTVGNFDAKTKNDLSQQGLGEFMEPEIAMKKLLGEVEAINIDAKTLRAKSLLDMAQIFEEVAKIRGILGRREILWKMLKKPEYAHNPGGDTKKLQLLVELNLDFQTYESRTKDGVFTVKALISYFDQIFGHVVKPPTATVIIEKTSHYSLFVIVGVSIAICLVVFIAVIVAYGLTKKGKERYKNLWLYYFGKPADFERRWRYAKFMDSKDDVNALLDATRETNKTNLVIALKKGAYVNAYNSSGNTALHFLTKFGRYDMALELVKNGADRTLLNYKNLTPEEMIPKDYKSLPPPEDPSSELAPKYEDLAKMYKKYANKKFKQRVPEAFPSTSFRIWYDERTDEDLSNKFYEKFSSITSTELTVSTTHCIVKTDERGVLVTDDINLLIPIFHGMIIVRESWMADCLKDEKVIEEDARYLVGTVKYKGVEYNTVQMWTNAIAKAEMPFLVGTFMVVLDLKYANLAMLTRLMKSLGCEMLSEFPNLDQFNVGARPYLHANLGPLFLFHDGSKDLLQYKTELFSHFTEEQLIVFLLKREINRDTRKNPPDVVREIPIE</sequence>
<dbReference type="InterPro" id="IPR001357">
    <property type="entry name" value="BRCT_dom"/>
</dbReference>
<keyword evidence="1" id="KW-0040">ANK repeat</keyword>
<dbReference type="GeneID" id="9804123"/>
<dbReference type="InParanoid" id="E3M1M8"/>
<dbReference type="RefSeq" id="XP_003110231.2">
    <property type="nucleotide sequence ID" value="XM_003110183.2"/>
</dbReference>
<evidence type="ECO:0000313" key="6">
    <source>
        <dbReference type="Proteomes" id="UP000008281"/>
    </source>
</evidence>
<dbReference type="EMBL" id="DS268421">
    <property type="protein sequence ID" value="EFO89020.1"/>
    <property type="molecule type" value="Genomic_DNA"/>
</dbReference>
<keyword evidence="6" id="KW-1185">Reference proteome</keyword>
<keyword evidence="2" id="KW-0812">Transmembrane</keyword>
<dbReference type="CTD" id="9804123"/>
<dbReference type="SMART" id="SM00453">
    <property type="entry name" value="WSN"/>
    <property type="match status" value="1"/>
</dbReference>
<organism evidence="6">
    <name type="scientific">Caenorhabditis remanei</name>
    <name type="common">Caenorhabditis vulgaris</name>
    <dbReference type="NCBI Taxonomy" id="31234"/>
    <lineage>
        <taxon>Eukaryota</taxon>
        <taxon>Metazoa</taxon>
        <taxon>Ecdysozoa</taxon>
        <taxon>Nematoda</taxon>
        <taxon>Chromadorea</taxon>
        <taxon>Rhabditida</taxon>
        <taxon>Rhabditina</taxon>
        <taxon>Rhabditomorpha</taxon>
        <taxon>Rhabditoidea</taxon>
        <taxon>Rhabditidae</taxon>
        <taxon>Peloderinae</taxon>
        <taxon>Caenorhabditis</taxon>
    </lineage>
</organism>
<feature type="transmembrane region" description="Helical" evidence="2">
    <location>
        <begin position="807"/>
        <end position="833"/>
    </location>
</feature>
<dbReference type="Pfam" id="PF02206">
    <property type="entry name" value="WSN"/>
    <property type="match status" value="1"/>
</dbReference>
<dbReference type="PANTHER" id="PTHR22956">
    <property type="entry name" value="ANKYRIN REPEAT-CONTAINING PROTEIN F37A4.4-RELATED-RELATED"/>
    <property type="match status" value="1"/>
</dbReference>
<dbReference type="Gene3D" id="1.25.40.20">
    <property type="entry name" value="Ankyrin repeat-containing domain"/>
    <property type="match status" value="1"/>
</dbReference>
<dbReference type="InterPro" id="IPR036420">
    <property type="entry name" value="BRCT_dom_sf"/>
</dbReference>
<feature type="repeat" description="ANK" evidence="1">
    <location>
        <begin position="902"/>
        <end position="934"/>
    </location>
</feature>
<dbReference type="HOGENOM" id="CLU_002600_0_0_1"/>
<feature type="domain" description="BRCT" evidence="4">
    <location>
        <begin position="1007"/>
        <end position="1077"/>
    </location>
</feature>
<dbReference type="PROSITE" id="PS50172">
    <property type="entry name" value="BRCT"/>
    <property type="match status" value="1"/>
</dbReference>
<dbReference type="Proteomes" id="UP000008281">
    <property type="component" value="Unassembled WGS sequence"/>
</dbReference>
<keyword evidence="2" id="KW-0472">Membrane</keyword>
<dbReference type="InterPro" id="IPR036770">
    <property type="entry name" value="Ankyrin_rpt-contain_sf"/>
</dbReference>
<dbReference type="Pfam" id="PF00533">
    <property type="entry name" value="BRCT"/>
    <property type="match status" value="1"/>
</dbReference>
<evidence type="ECO:0000259" key="4">
    <source>
        <dbReference type="PROSITE" id="PS50172"/>
    </source>
</evidence>
<evidence type="ECO:0000313" key="5">
    <source>
        <dbReference type="EMBL" id="EFO89020.1"/>
    </source>
</evidence>
<protein>
    <recommendedName>
        <fullName evidence="4">BRCT domain-containing protein</fullName>
    </recommendedName>
</protein>
<dbReference type="InterPro" id="IPR003125">
    <property type="entry name" value="WSN"/>
</dbReference>
<dbReference type="SUPFAM" id="SSF48403">
    <property type="entry name" value="Ankyrin repeat"/>
    <property type="match status" value="1"/>
</dbReference>
<gene>
    <name evidence="5" type="ORF">CRE_06353</name>
</gene>